<dbReference type="PANTHER" id="PTHR22599">
    <property type="entry name" value="MPS ONE BINDER KINASE ACTIVATOR-LIKE MOB"/>
    <property type="match status" value="1"/>
</dbReference>
<comment type="caution">
    <text evidence="1">The sequence shown here is derived from an EMBL/GenBank/DDBJ whole genome shotgun (WGS) entry which is preliminary data.</text>
</comment>
<keyword evidence="2" id="KW-1185">Reference proteome</keyword>
<dbReference type="SUPFAM" id="SSF101152">
    <property type="entry name" value="Mob1/phocein"/>
    <property type="match status" value="1"/>
</dbReference>
<dbReference type="Proteomes" id="UP000324222">
    <property type="component" value="Unassembled WGS sequence"/>
</dbReference>
<dbReference type="InterPro" id="IPR036703">
    <property type="entry name" value="MOB_kinase_act_sf"/>
</dbReference>
<sequence length="57" mass="6615">MSGGQKFEYLWADGVKYKKATPLPAPQYISLLMDWVETQINDEHVFPVTVGMYMLYL</sequence>
<name>A0A5B7KA32_PORTR</name>
<protein>
    <submittedName>
        <fullName evidence="1">MOB kinase activator 3B</fullName>
    </submittedName>
</protein>
<dbReference type="Pfam" id="PF03637">
    <property type="entry name" value="Mob1_phocein"/>
    <property type="match status" value="1"/>
</dbReference>
<keyword evidence="1" id="KW-0808">Transferase</keyword>
<evidence type="ECO:0000313" key="1">
    <source>
        <dbReference type="EMBL" id="MPD03686.1"/>
    </source>
</evidence>
<dbReference type="EMBL" id="VSRR010137367">
    <property type="protein sequence ID" value="MPD03686.1"/>
    <property type="molecule type" value="Genomic_DNA"/>
</dbReference>
<keyword evidence="1" id="KW-0418">Kinase</keyword>
<reference evidence="1 2" key="1">
    <citation type="submission" date="2019-05" db="EMBL/GenBank/DDBJ databases">
        <title>Another draft genome of Portunus trituberculatus and its Hox gene families provides insights of decapod evolution.</title>
        <authorList>
            <person name="Jeong J.-H."/>
            <person name="Song I."/>
            <person name="Kim S."/>
            <person name="Choi T."/>
            <person name="Kim D."/>
            <person name="Ryu S."/>
            <person name="Kim W."/>
        </authorList>
    </citation>
    <scope>NUCLEOTIDE SEQUENCE [LARGE SCALE GENOMIC DNA]</scope>
    <source>
        <tissue evidence="1">Muscle</tissue>
    </source>
</reference>
<accession>A0A5B7KA32</accession>
<organism evidence="1 2">
    <name type="scientific">Portunus trituberculatus</name>
    <name type="common">Swimming crab</name>
    <name type="synonym">Neptunus trituberculatus</name>
    <dbReference type="NCBI Taxonomy" id="210409"/>
    <lineage>
        <taxon>Eukaryota</taxon>
        <taxon>Metazoa</taxon>
        <taxon>Ecdysozoa</taxon>
        <taxon>Arthropoda</taxon>
        <taxon>Crustacea</taxon>
        <taxon>Multicrustacea</taxon>
        <taxon>Malacostraca</taxon>
        <taxon>Eumalacostraca</taxon>
        <taxon>Eucarida</taxon>
        <taxon>Decapoda</taxon>
        <taxon>Pleocyemata</taxon>
        <taxon>Brachyura</taxon>
        <taxon>Eubrachyura</taxon>
        <taxon>Portunoidea</taxon>
        <taxon>Portunidae</taxon>
        <taxon>Portuninae</taxon>
        <taxon>Portunus</taxon>
    </lineage>
</organism>
<dbReference type="Gene3D" id="1.20.140.30">
    <property type="entry name" value="MOB kinase activator"/>
    <property type="match status" value="1"/>
</dbReference>
<proteinExistence type="predicted"/>
<gene>
    <name evidence="1" type="primary">MOB3B</name>
    <name evidence="1" type="ORF">E2C01_099333</name>
</gene>
<dbReference type="InterPro" id="IPR005301">
    <property type="entry name" value="MOB_kinase_act_fam"/>
</dbReference>
<dbReference type="AlphaFoldDB" id="A0A5B7KA32"/>
<dbReference type="GO" id="GO:0016301">
    <property type="term" value="F:kinase activity"/>
    <property type="evidence" value="ECO:0007669"/>
    <property type="project" value="UniProtKB-KW"/>
</dbReference>
<evidence type="ECO:0000313" key="2">
    <source>
        <dbReference type="Proteomes" id="UP000324222"/>
    </source>
</evidence>